<dbReference type="PROSITE" id="PS51077">
    <property type="entry name" value="HTH_ICLR"/>
    <property type="match status" value="1"/>
</dbReference>
<name>A0A3G8H846_9BURK</name>
<dbReference type="RefSeq" id="WP_124686289.1">
    <property type="nucleotide sequence ID" value="NZ_CP033970.1"/>
</dbReference>
<feature type="domain" description="HTH iclR-type" evidence="4">
    <location>
        <begin position="18"/>
        <end position="80"/>
    </location>
</feature>
<dbReference type="Gene3D" id="3.30.450.40">
    <property type="match status" value="1"/>
</dbReference>
<keyword evidence="1" id="KW-0805">Transcription regulation</keyword>
<dbReference type="InterPro" id="IPR029016">
    <property type="entry name" value="GAF-like_dom_sf"/>
</dbReference>
<dbReference type="Pfam" id="PF01614">
    <property type="entry name" value="IclR_C"/>
    <property type="match status" value="1"/>
</dbReference>
<dbReference type="Gene3D" id="1.10.10.10">
    <property type="entry name" value="Winged helix-like DNA-binding domain superfamily/Winged helix DNA-binding domain"/>
    <property type="match status" value="1"/>
</dbReference>
<dbReference type="PROSITE" id="PS51078">
    <property type="entry name" value="ICLR_ED"/>
    <property type="match status" value="1"/>
</dbReference>
<dbReference type="InterPro" id="IPR005471">
    <property type="entry name" value="Tscrpt_reg_IclR_N"/>
</dbReference>
<evidence type="ECO:0000313" key="7">
    <source>
        <dbReference type="Proteomes" id="UP000270411"/>
    </source>
</evidence>
<evidence type="ECO:0000259" key="4">
    <source>
        <dbReference type="PROSITE" id="PS51077"/>
    </source>
</evidence>
<organism evidence="6 7">
    <name type="scientific">Cupriavidus pauculus</name>
    <dbReference type="NCBI Taxonomy" id="82633"/>
    <lineage>
        <taxon>Bacteria</taxon>
        <taxon>Pseudomonadati</taxon>
        <taxon>Pseudomonadota</taxon>
        <taxon>Betaproteobacteria</taxon>
        <taxon>Burkholderiales</taxon>
        <taxon>Burkholderiaceae</taxon>
        <taxon>Cupriavidus</taxon>
    </lineage>
</organism>
<sequence length="268" mass="28291">MSTSAASTPRPRERRQRVQAAETGMAVLKALARLGGRASLTAIAAEIEESPAKVHRYLVSLVEQGFVAQEANTQQYHLGIEALQIGLAAMRQADPIRLAEAPLVRLRERLEVTCFITVMGNKGPTIVRIEEPGLPVTVNVRVGSVMPLLWSATGRVFLGLLDDSNVQALARAELDALPPAQRADLDADDPLGVLREPVRAQGCAAVRDTNLKGISAVAAPVRDYTGRVCAVLTALGATGGFDASLDGPIGRAVREEAAAISTLLGYAA</sequence>
<dbReference type="GO" id="GO:0003677">
    <property type="term" value="F:DNA binding"/>
    <property type="evidence" value="ECO:0007669"/>
    <property type="project" value="UniProtKB-KW"/>
</dbReference>
<dbReference type="OrthoDB" id="6687062at2"/>
<dbReference type="InterPro" id="IPR050707">
    <property type="entry name" value="HTH_MetabolicPath_Reg"/>
</dbReference>
<dbReference type="SMART" id="SM00346">
    <property type="entry name" value="HTH_ICLR"/>
    <property type="match status" value="1"/>
</dbReference>
<dbReference type="InterPro" id="IPR014757">
    <property type="entry name" value="Tscrpt_reg_IclR_C"/>
</dbReference>
<evidence type="ECO:0000259" key="5">
    <source>
        <dbReference type="PROSITE" id="PS51078"/>
    </source>
</evidence>
<dbReference type="EMBL" id="CP033970">
    <property type="protein sequence ID" value="AZG16558.1"/>
    <property type="molecule type" value="Genomic_DNA"/>
</dbReference>
<dbReference type="AlphaFoldDB" id="A0A3G8H846"/>
<dbReference type="Pfam" id="PF09339">
    <property type="entry name" value="HTH_IclR"/>
    <property type="match status" value="1"/>
</dbReference>
<dbReference type="PANTHER" id="PTHR30136:SF8">
    <property type="entry name" value="TRANSCRIPTIONAL REGULATORY PROTEIN"/>
    <property type="match status" value="1"/>
</dbReference>
<dbReference type="PANTHER" id="PTHR30136">
    <property type="entry name" value="HELIX-TURN-HELIX TRANSCRIPTIONAL REGULATOR, ICLR FAMILY"/>
    <property type="match status" value="1"/>
</dbReference>
<dbReference type="GO" id="GO:0045892">
    <property type="term" value="P:negative regulation of DNA-templated transcription"/>
    <property type="evidence" value="ECO:0007669"/>
    <property type="project" value="TreeGrafter"/>
</dbReference>
<dbReference type="InterPro" id="IPR036390">
    <property type="entry name" value="WH_DNA-bd_sf"/>
</dbReference>
<keyword evidence="2" id="KW-0238">DNA-binding</keyword>
<protein>
    <submittedName>
        <fullName evidence="6">IclR family transcriptional regulator</fullName>
    </submittedName>
</protein>
<gene>
    <name evidence="6" type="ORF">EHF44_24595</name>
</gene>
<dbReference type="InterPro" id="IPR036388">
    <property type="entry name" value="WH-like_DNA-bd_sf"/>
</dbReference>
<reference evidence="7" key="1">
    <citation type="submission" date="2018-11" db="EMBL/GenBank/DDBJ databases">
        <title>FDA dAtabase for Regulatory Grade micrObial Sequences (FDA-ARGOS): Supporting development and validation of Infectious Disease Dx tests.</title>
        <authorList>
            <person name="Goldberg B."/>
            <person name="Campos J."/>
            <person name="Tallon L."/>
            <person name="Sadzewicz L."/>
            <person name="Zhao X."/>
            <person name="Vavikolanu K."/>
            <person name="Mehta A."/>
            <person name="Aluvathingal J."/>
            <person name="Nadendla S."/>
            <person name="Geyer C."/>
            <person name="Nandy P."/>
            <person name="Yan Y."/>
            <person name="Sichtig H."/>
        </authorList>
    </citation>
    <scope>NUCLEOTIDE SEQUENCE [LARGE SCALE GENOMIC DNA]</scope>
    <source>
        <strain evidence="7">FDAARGOS_614</strain>
    </source>
</reference>
<evidence type="ECO:0000256" key="2">
    <source>
        <dbReference type="ARBA" id="ARBA00023125"/>
    </source>
</evidence>
<dbReference type="SUPFAM" id="SSF55781">
    <property type="entry name" value="GAF domain-like"/>
    <property type="match status" value="1"/>
</dbReference>
<evidence type="ECO:0000313" key="6">
    <source>
        <dbReference type="EMBL" id="AZG16558.1"/>
    </source>
</evidence>
<dbReference type="Proteomes" id="UP000270411">
    <property type="component" value="Chromosome 2"/>
</dbReference>
<dbReference type="GO" id="GO:0003700">
    <property type="term" value="F:DNA-binding transcription factor activity"/>
    <property type="evidence" value="ECO:0007669"/>
    <property type="project" value="TreeGrafter"/>
</dbReference>
<accession>A0A3G8H846</accession>
<keyword evidence="3" id="KW-0804">Transcription</keyword>
<evidence type="ECO:0000256" key="3">
    <source>
        <dbReference type="ARBA" id="ARBA00023163"/>
    </source>
</evidence>
<dbReference type="KEGG" id="cpau:EHF44_24595"/>
<evidence type="ECO:0000256" key="1">
    <source>
        <dbReference type="ARBA" id="ARBA00023015"/>
    </source>
</evidence>
<proteinExistence type="predicted"/>
<dbReference type="SUPFAM" id="SSF46785">
    <property type="entry name" value="Winged helix' DNA-binding domain"/>
    <property type="match status" value="1"/>
</dbReference>
<feature type="domain" description="IclR-ED" evidence="5">
    <location>
        <begin position="81"/>
        <end position="266"/>
    </location>
</feature>